<keyword evidence="2" id="KW-0472">Membrane</keyword>
<keyword evidence="2" id="KW-0812">Transmembrane</keyword>
<keyword evidence="2" id="KW-1133">Transmembrane helix</keyword>
<evidence type="ECO:0000313" key="3">
    <source>
        <dbReference type="Proteomes" id="UP000035680"/>
    </source>
</evidence>
<evidence type="ECO:0000313" key="4">
    <source>
        <dbReference type="WBParaSite" id="SVE_1937800.1"/>
    </source>
</evidence>
<evidence type="ECO:0000256" key="1">
    <source>
        <dbReference type="SAM" id="MobiDB-lite"/>
    </source>
</evidence>
<feature type="compositionally biased region" description="Pro residues" evidence="1">
    <location>
        <begin position="70"/>
        <end position="83"/>
    </location>
</feature>
<evidence type="ECO:0000256" key="2">
    <source>
        <dbReference type="SAM" id="Phobius"/>
    </source>
</evidence>
<organism evidence="3 4">
    <name type="scientific">Strongyloides venezuelensis</name>
    <name type="common">Threadworm</name>
    <dbReference type="NCBI Taxonomy" id="75913"/>
    <lineage>
        <taxon>Eukaryota</taxon>
        <taxon>Metazoa</taxon>
        <taxon>Ecdysozoa</taxon>
        <taxon>Nematoda</taxon>
        <taxon>Chromadorea</taxon>
        <taxon>Rhabditida</taxon>
        <taxon>Tylenchina</taxon>
        <taxon>Panagrolaimomorpha</taxon>
        <taxon>Strongyloidoidea</taxon>
        <taxon>Strongyloididae</taxon>
        <taxon>Strongyloides</taxon>
    </lineage>
</organism>
<proteinExistence type="predicted"/>
<dbReference type="Proteomes" id="UP000035680">
    <property type="component" value="Unassembled WGS sequence"/>
</dbReference>
<reference evidence="4" key="2">
    <citation type="submission" date="2015-08" db="UniProtKB">
        <authorList>
            <consortium name="WormBaseParasite"/>
        </authorList>
    </citation>
    <scope>IDENTIFICATION</scope>
</reference>
<reference evidence="3" key="1">
    <citation type="submission" date="2014-07" db="EMBL/GenBank/DDBJ databases">
        <authorList>
            <person name="Martin A.A"/>
            <person name="De Silva N."/>
        </authorList>
    </citation>
    <scope>NUCLEOTIDE SEQUENCE</scope>
</reference>
<name>A0A0K0G3S1_STRVS</name>
<dbReference type="AlphaFoldDB" id="A0A0K0G3S1"/>
<protein>
    <submittedName>
        <fullName evidence="4">Brain protein I3</fullName>
    </submittedName>
</protein>
<feature type="compositionally biased region" description="Polar residues" evidence="1">
    <location>
        <begin position="43"/>
        <end position="67"/>
    </location>
</feature>
<keyword evidence="3" id="KW-1185">Reference proteome</keyword>
<dbReference type="WBParaSite" id="SVE_1937800.1">
    <property type="protein sequence ID" value="SVE_1937800.1"/>
    <property type="gene ID" value="SVE_1937800"/>
</dbReference>
<feature type="transmembrane region" description="Helical" evidence="2">
    <location>
        <begin position="157"/>
        <end position="180"/>
    </location>
</feature>
<accession>A0A0K0G3S1</accession>
<feature type="region of interest" description="Disordered" evidence="1">
    <location>
        <begin position="20"/>
        <end position="83"/>
    </location>
</feature>
<sequence>MIPAQQISYPPVGFIQPEGIINNGFPQPNAPPSEVYPNEYQKNRTPSTNTYHSQTNLHEQNPQSLNSVHDPPPPYTPQPLAPTPHPIPIAIPMPVIQPLSNPNIIVNNGNENGVGGGPGGTNGQSPQQIAALINMQIVKCPFCGLGTLQRKIKYPQLIIFLLISILLFPLGLCVWCCLFCNSIHKRSCTNCGVEA</sequence>